<dbReference type="Gene3D" id="3.40.50.720">
    <property type="entry name" value="NAD(P)-binding Rossmann-like Domain"/>
    <property type="match status" value="1"/>
</dbReference>
<evidence type="ECO:0000313" key="2">
    <source>
        <dbReference type="EMBL" id="THW63751.1"/>
    </source>
</evidence>
<comment type="caution">
    <text evidence="2">The sequence shown here is derived from an EMBL/GenBank/DDBJ whole genome shotgun (WGS) entry which is preliminary data.</text>
</comment>
<protein>
    <submittedName>
        <fullName evidence="2">NAD(P)-binding protein</fullName>
    </submittedName>
</protein>
<dbReference type="EMBL" id="QZAN01000025">
    <property type="protein sequence ID" value="THW63751.1"/>
    <property type="molecule type" value="Genomic_DNA"/>
</dbReference>
<evidence type="ECO:0000259" key="1">
    <source>
        <dbReference type="SMART" id="SM00829"/>
    </source>
</evidence>
<reference evidence="2 3" key="1">
    <citation type="submission" date="2018-10" db="EMBL/GenBank/DDBJ databases">
        <title>Fifty Aureobasidium pullulans genomes reveal a recombining polyextremotolerant generalist.</title>
        <authorList>
            <person name="Gostincar C."/>
            <person name="Turk M."/>
            <person name="Zajc J."/>
            <person name="Gunde-Cimerman N."/>
        </authorList>
    </citation>
    <scope>NUCLEOTIDE SEQUENCE [LARGE SCALE GENOMIC DNA]</scope>
    <source>
        <strain evidence="2 3">EXF-10751</strain>
    </source>
</reference>
<dbReference type="InterPro" id="IPR036291">
    <property type="entry name" value="NAD(P)-bd_dom_sf"/>
</dbReference>
<dbReference type="InterPro" id="IPR013154">
    <property type="entry name" value="ADH-like_N"/>
</dbReference>
<dbReference type="PANTHER" id="PTHR11695">
    <property type="entry name" value="ALCOHOL DEHYDROGENASE RELATED"/>
    <property type="match status" value="1"/>
</dbReference>
<dbReference type="InterPro" id="IPR011032">
    <property type="entry name" value="GroES-like_sf"/>
</dbReference>
<dbReference type="GO" id="GO:0016491">
    <property type="term" value="F:oxidoreductase activity"/>
    <property type="evidence" value="ECO:0007669"/>
    <property type="project" value="InterPro"/>
</dbReference>
<dbReference type="Gene3D" id="3.90.180.10">
    <property type="entry name" value="Medium-chain alcohol dehydrogenases, catalytic domain"/>
    <property type="match status" value="1"/>
</dbReference>
<dbReference type="GO" id="GO:0005739">
    <property type="term" value="C:mitochondrion"/>
    <property type="evidence" value="ECO:0007669"/>
    <property type="project" value="TreeGrafter"/>
</dbReference>
<dbReference type="SMART" id="SM00829">
    <property type="entry name" value="PKS_ER"/>
    <property type="match status" value="1"/>
</dbReference>
<dbReference type="Pfam" id="PF13602">
    <property type="entry name" value="ADH_zinc_N_2"/>
    <property type="match status" value="1"/>
</dbReference>
<dbReference type="InterPro" id="IPR050700">
    <property type="entry name" value="YIM1/Zinc_Alcohol_DH_Fams"/>
</dbReference>
<dbReference type="Proteomes" id="UP000310421">
    <property type="component" value="Unassembled WGS sequence"/>
</dbReference>
<dbReference type="InterPro" id="IPR020843">
    <property type="entry name" value="ER"/>
</dbReference>
<proteinExistence type="predicted"/>
<dbReference type="Pfam" id="PF08240">
    <property type="entry name" value="ADH_N"/>
    <property type="match status" value="1"/>
</dbReference>
<name>A0A4S8ZCI9_AURPU</name>
<evidence type="ECO:0000313" key="3">
    <source>
        <dbReference type="Proteomes" id="UP000310421"/>
    </source>
</evidence>
<dbReference type="CDD" id="cd08267">
    <property type="entry name" value="MDR1"/>
    <property type="match status" value="1"/>
</dbReference>
<dbReference type="AlphaFoldDB" id="A0A4S8ZCI9"/>
<sequence length="362" mass="39038">MYLSVNILIPPLLSCFELKSFSKMQAWQYSTTGQDIVAALELKNLDIPAKSSLRKDELLIEVISASINPVEYKISEASGVMSSFLLSLPATPGLDFCGRVAAKHKDCSAFQEGQNVFGALSSAFIKAGTLARFVVVNSNQCVLLPPGVDPDQAAATGTAALTAYQSLFPNSTTQPGSHVLINGGSGGIGTFAIQMAKARNIHVTVTCSTPNIELCKAVRADEVIDYTKCDLISELTQRGQVFDSVLDNVGVPDNLYHKSHQFLKPSGTFVLVAANPNVSGMARIARLFMQPSLLGGGQRRLTWTMVETKQADLTQIAEWLADGSLRTTVDSTFEFEDVPKAFQKLKLGRTKGKIVIHVAKQP</sequence>
<accession>A0A4S8ZCI9</accession>
<gene>
    <name evidence="2" type="ORF">D6D20_03357</name>
</gene>
<organism evidence="2 3">
    <name type="scientific">Aureobasidium pullulans</name>
    <name type="common">Black yeast</name>
    <name type="synonym">Pullularia pullulans</name>
    <dbReference type="NCBI Taxonomy" id="5580"/>
    <lineage>
        <taxon>Eukaryota</taxon>
        <taxon>Fungi</taxon>
        <taxon>Dikarya</taxon>
        <taxon>Ascomycota</taxon>
        <taxon>Pezizomycotina</taxon>
        <taxon>Dothideomycetes</taxon>
        <taxon>Dothideomycetidae</taxon>
        <taxon>Dothideales</taxon>
        <taxon>Saccotheciaceae</taxon>
        <taxon>Aureobasidium</taxon>
    </lineage>
</organism>
<dbReference type="SUPFAM" id="SSF50129">
    <property type="entry name" value="GroES-like"/>
    <property type="match status" value="1"/>
</dbReference>
<dbReference type="PANTHER" id="PTHR11695:SF294">
    <property type="entry name" value="RETICULON-4-INTERACTING PROTEIN 1, MITOCHONDRIAL"/>
    <property type="match status" value="1"/>
</dbReference>
<feature type="domain" description="Enoyl reductase (ER)" evidence="1">
    <location>
        <begin position="35"/>
        <end position="356"/>
    </location>
</feature>
<dbReference type="SUPFAM" id="SSF51735">
    <property type="entry name" value="NAD(P)-binding Rossmann-fold domains"/>
    <property type="match status" value="1"/>
</dbReference>